<evidence type="ECO:0000313" key="7">
    <source>
        <dbReference type="Proteomes" id="UP001250932"/>
    </source>
</evidence>
<dbReference type="RefSeq" id="WP_313831955.1">
    <property type="nucleotide sequence ID" value="NZ_JAQOUE010000001.1"/>
</dbReference>
<dbReference type="SUPFAM" id="SSF53850">
    <property type="entry name" value="Periplasmic binding protein-like II"/>
    <property type="match status" value="1"/>
</dbReference>
<keyword evidence="7" id="KW-1185">Reference proteome</keyword>
<feature type="chain" id="PRO_5045843470" evidence="5">
    <location>
        <begin position="29"/>
        <end position="367"/>
    </location>
</feature>
<sequence>MVGCFFKMALRKMGMLAMTLPIFFGGVAGCGPSVDSSSVSETSQNAIEKKLYYFTWSDYVDQVLLDGFKAKTGITVVVDTFSSNEELLAKVQSGMSGYDVVVPSDFMVSIMAHQGLLAKLDHQKIPNIQFIETFLKKLPFDPAQEYAVPYFWGTVGIGYDSDVIDEPPRSWDILWDSRFKGRISMLNDQREVFGMALRSLGYSLNSQDPMRIEQAKQKLIAQKPLVRMYTSETFDHLLVSGDIVLAHAWGGPVARAMQERPSIQYVVPQEGGTIWTDCLVVLESSSRKSMAWKFIDYLIETEVAHATSERLLFASANRLVKSLVAPSVRNNPAVYPPQEVIDRMEWMVDTGEAIRYYDRAWTELKVH</sequence>
<dbReference type="InterPro" id="IPR001188">
    <property type="entry name" value="Sperm_putr-bd"/>
</dbReference>
<accession>A0ABU3K5E7</accession>
<dbReference type="PRINTS" id="PR00909">
    <property type="entry name" value="SPERMDNBNDNG"/>
</dbReference>
<dbReference type="CDD" id="cd13590">
    <property type="entry name" value="PBP2_PotD_PotF_like"/>
    <property type="match status" value="1"/>
</dbReference>
<dbReference type="PANTHER" id="PTHR30222">
    <property type="entry name" value="SPERMIDINE/PUTRESCINE-BINDING PERIPLASMIC PROTEIN"/>
    <property type="match status" value="1"/>
</dbReference>
<evidence type="ECO:0000256" key="2">
    <source>
        <dbReference type="ARBA" id="ARBA00022448"/>
    </source>
</evidence>
<dbReference type="InterPro" id="IPR006059">
    <property type="entry name" value="SBP"/>
</dbReference>
<dbReference type="Gene3D" id="3.40.190.10">
    <property type="entry name" value="Periplasmic binding protein-like II"/>
    <property type="match status" value="2"/>
</dbReference>
<keyword evidence="3 5" id="KW-0732">Signal</keyword>
<evidence type="ECO:0000256" key="1">
    <source>
        <dbReference type="ARBA" id="ARBA00004418"/>
    </source>
</evidence>
<comment type="subcellular location">
    <subcellularLocation>
        <location evidence="1">Periplasm</location>
    </subcellularLocation>
</comment>
<evidence type="ECO:0000313" key="6">
    <source>
        <dbReference type="EMBL" id="MDT7041606.1"/>
    </source>
</evidence>
<keyword evidence="2" id="KW-0813">Transport</keyword>
<dbReference type="PROSITE" id="PS51257">
    <property type="entry name" value="PROKAR_LIPOPROTEIN"/>
    <property type="match status" value="1"/>
</dbReference>
<dbReference type="PIRSF" id="PIRSF019574">
    <property type="entry name" value="Periplasmic_polyamine_BP"/>
    <property type="match status" value="1"/>
</dbReference>
<name>A0ABU3K5E7_9BACT</name>
<dbReference type="Proteomes" id="UP001250932">
    <property type="component" value="Unassembled WGS sequence"/>
</dbReference>
<comment type="caution">
    <text evidence="6">The sequence shown here is derived from an EMBL/GenBank/DDBJ whole genome shotgun (WGS) entry which is preliminary data.</text>
</comment>
<evidence type="ECO:0000256" key="5">
    <source>
        <dbReference type="SAM" id="SignalP"/>
    </source>
</evidence>
<proteinExistence type="predicted"/>
<dbReference type="PANTHER" id="PTHR30222:SF17">
    <property type="entry name" value="SPERMIDINE_PUTRESCINE-BINDING PERIPLASMIC PROTEIN"/>
    <property type="match status" value="1"/>
</dbReference>
<evidence type="ECO:0000256" key="4">
    <source>
        <dbReference type="ARBA" id="ARBA00022764"/>
    </source>
</evidence>
<reference evidence="6 7" key="1">
    <citation type="journal article" date="2023" name="ISME J.">
        <title>Cultivation and genomic characterization of novel and ubiquitous marine nitrite-oxidizing bacteria from the Nitrospirales.</title>
        <authorList>
            <person name="Mueller A.J."/>
            <person name="Daebeler A."/>
            <person name="Herbold C.W."/>
            <person name="Kirkegaard R.H."/>
            <person name="Daims H."/>
        </authorList>
    </citation>
    <scope>NUCLEOTIDE SEQUENCE [LARGE SCALE GENOMIC DNA]</scope>
    <source>
        <strain evidence="6 7">EB</strain>
    </source>
</reference>
<dbReference type="Pfam" id="PF13416">
    <property type="entry name" value="SBP_bac_8"/>
    <property type="match status" value="1"/>
</dbReference>
<organism evidence="6 7">
    <name type="scientific">Candidatus Nitronereus thalassa</name>
    <dbReference type="NCBI Taxonomy" id="3020898"/>
    <lineage>
        <taxon>Bacteria</taxon>
        <taxon>Pseudomonadati</taxon>
        <taxon>Nitrospirota</taxon>
        <taxon>Nitrospiria</taxon>
        <taxon>Nitrospirales</taxon>
        <taxon>Nitrospiraceae</taxon>
        <taxon>Candidatus Nitronereus</taxon>
    </lineage>
</organism>
<dbReference type="EMBL" id="JAQOUE010000001">
    <property type="protein sequence ID" value="MDT7041606.1"/>
    <property type="molecule type" value="Genomic_DNA"/>
</dbReference>
<keyword evidence="4" id="KW-0574">Periplasm</keyword>
<evidence type="ECO:0000256" key="3">
    <source>
        <dbReference type="ARBA" id="ARBA00022729"/>
    </source>
</evidence>
<protein>
    <submittedName>
        <fullName evidence="6">Spermidine/putrescine ABC transporter substrate-binding protein</fullName>
    </submittedName>
</protein>
<gene>
    <name evidence="6" type="ORF">PPG34_04540</name>
</gene>
<feature type="signal peptide" evidence="5">
    <location>
        <begin position="1"/>
        <end position="28"/>
    </location>
</feature>